<accession>A0ABQ9P8L3</accession>
<comment type="caution">
    <text evidence="3">The sequence shown here is derived from an EMBL/GenBank/DDBJ whole genome shotgun (WGS) entry which is preliminary data.</text>
</comment>
<feature type="chain" id="PRO_5045515211" description="Cyanovirin-N domain-containing protein" evidence="1">
    <location>
        <begin position="18"/>
        <end position="118"/>
    </location>
</feature>
<name>A0ABQ9P8L3_9PEZI</name>
<dbReference type="Gene3D" id="2.30.60.10">
    <property type="entry name" value="Cyanovirin-N"/>
    <property type="match status" value="1"/>
</dbReference>
<dbReference type="Pfam" id="PF08881">
    <property type="entry name" value="CVNH"/>
    <property type="match status" value="1"/>
</dbReference>
<keyword evidence="4" id="KW-1185">Reference proteome</keyword>
<gene>
    <name evidence="3" type="ORF">CLIM01_14275</name>
</gene>
<dbReference type="InterPro" id="IPR036673">
    <property type="entry name" value="Cyanovirin-N_sf"/>
</dbReference>
<evidence type="ECO:0000256" key="1">
    <source>
        <dbReference type="SAM" id="SignalP"/>
    </source>
</evidence>
<protein>
    <recommendedName>
        <fullName evidence="2">Cyanovirin-N domain-containing protein</fullName>
    </recommendedName>
</protein>
<dbReference type="SUPFAM" id="SSF51322">
    <property type="entry name" value="Cyanovirin-N"/>
    <property type="match status" value="1"/>
</dbReference>
<organism evidence="3 4">
    <name type="scientific">Colletotrichum limetticola</name>
    <dbReference type="NCBI Taxonomy" id="1209924"/>
    <lineage>
        <taxon>Eukaryota</taxon>
        <taxon>Fungi</taxon>
        <taxon>Dikarya</taxon>
        <taxon>Ascomycota</taxon>
        <taxon>Pezizomycotina</taxon>
        <taxon>Sordariomycetes</taxon>
        <taxon>Hypocreomycetidae</taxon>
        <taxon>Glomerellales</taxon>
        <taxon>Glomerellaceae</taxon>
        <taxon>Colletotrichum</taxon>
        <taxon>Colletotrichum acutatum species complex</taxon>
    </lineage>
</organism>
<dbReference type="Proteomes" id="UP001169217">
    <property type="component" value="Unassembled WGS sequence"/>
</dbReference>
<evidence type="ECO:0000259" key="2">
    <source>
        <dbReference type="SMART" id="SM01111"/>
    </source>
</evidence>
<reference evidence="3" key="1">
    <citation type="submission" date="2023-04" db="EMBL/GenBank/DDBJ databases">
        <title>Colletotrichum limetticola genome sequence.</title>
        <authorList>
            <person name="Baroncelli R."/>
        </authorList>
    </citation>
    <scope>NUCLEOTIDE SEQUENCE</scope>
    <source>
        <strain evidence="3">KLA-Anderson</strain>
    </source>
</reference>
<evidence type="ECO:0000313" key="3">
    <source>
        <dbReference type="EMBL" id="KAK0368368.1"/>
    </source>
</evidence>
<evidence type="ECO:0000313" key="4">
    <source>
        <dbReference type="Proteomes" id="UP001169217"/>
    </source>
</evidence>
<proteinExistence type="predicted"/>
<feature type="domain" description="Cyanovirin-N" evidence="2">
    <location>
        <begin position="19"/>
        <end position="118"/>
    </location>
</feature>
<keyword evidence="1" id="KW-0732">Signal</keyword>
<dbReference type="InterPro" id="IPR011058">
    <property type="entry name" value="Cyanovirin-N"/>
</dbReference>
<sequence>MTVALTLLATAAVQVAAGGFSATCSGTSYFSTSIKSYCEASDQESTYSSDIDLSKCLANVGGKLVVRVTSPSFKFCDCGLAGDKKTLNCRCTDSKGVKQPTSINLDTCLSNNDSNLVC</sequence>
<feature type="signal peptide" evidence="1">
    <location>
        <begin position="1"/>
        <end position="17"/>
    </location>
</feature>
<dbReference type="EMBL" id="JARUPT010000869">
    <property type="protein sequence ID" value="KAK0368368.1"/>
    <property type="molecule type" value="Genomic_DNA"/>
</dbReference>
<dbReference type="SMART" id="SM01111">
    <property type="entry name" value="CVNH"/>
    <property type="match status" value="1"/>
</dbReference>